<evidence type="ECO:0000313" key="4">
    <source>
        <dbReference type="EMBL" id="KAK0630646.1"/>
    </source>
</evidence>
<accession>A0AA39XB21</accession>
<dbReference type="InterPro" id="IPR039298">
    <property type="entry name" value="ACOT13"/>
</dbReference>
<evidence type="ECO:0000313" key="5">
    <source>
        <dbReference type="Proteomes" id="UP001174934"/>
    </source>
</evidence>
<evidence type="ECO:0000256" key="2">
    <source>
        <dbReference type="ARBA" id="ARBA00022801"/>
    </source>
</evidence>
<dbReference type="GO" id="GO:0047617">
    <property type="term" value="F:fatty acyl-CoA hydrolase activity"/>
    <property type="evidence" value="ECO:0007669"/>
    <property type="project" value="InterPro"/>
</dbReference>
<comment type="caution">
    <text evidence="4">The sequence shown here is derived from an EMBL/GenBank/DDBJ whole genome shotgun (WGS) entry which is preliminary data.</text>
</comment>
<sequence>VVWSFTVQPAHCNGNRTLHGGCIATLFDYCTTMPVMLVSSVADGFWSRMGVTRTLNMTYLRPIPVGTEIRIVCEVLAVGKRLGAIRGEMRRASDDALLVTCEHGRVNTDPPPKKGNKL</sequence>
<feature type="domain" description="Thioesterase" evidence="3">
    <location>
        <begin position="17"/>
        <end position="94"/>
    </location>
</feature>
<organism evidence="4 5">
    <name type="scientific">Bombardia bombarda</name>
    <dbReference type="NCBI Taxonomy" id="252184"/>
    <lineage>
        <taxon>Eukaryota</taxon>
        <taxon>Fungi</taxon>
        <taxon>Dikarya</taxon>
        <taxon>Ascomycota</taxon>
        <taxon>Pezizomycotina</taxon>
        <taxon>Sordariomycetes</taxon>
        <taxon>Sordariomycetidae</taxon>
        <taxon>Sordariales</taxon>
        <taxon>Lasiosphaeriaceae</taxon>
        <taxon>Bombardia</taxon>
    </lineage>
</organism>
<comment type="similarity">
    <text evidence="1">Belongs to the thioesterase PaaI family.</text>
</comment>
<dbReference type="SUPFAM" id="SSF54637">
    <property type="entry name" value="Thioesterase/thiol ester dehydrase-isomerase"/>
    <property type="match status" value="1"/>
</dbReference>
<dbReference type="Proteomes" id="UP001174934">
    <property type="component" value="Unassembled WGS sequence"/>
</dbReference>
<evidence type="ECO:0000259" key="3">
    <source>
        <dbReference type="Pfam" id="PF03061"/>
    </source>
</evidence>
<dbReference type="InterPro" id="IPR006683">
    <property type="entry name" value="Thioestr_dom"/>
</dbReference>
<gene>
    <name evidence="4" type="ORF">B0T17DRAFT_486310</name>
</gene>
<dbReference type="AlphaFoldDB" id="A0AA39XB21"/>
<dbReference type="CDD" id="cd03443">
    <property type="entry name" value="PaaI_thioesterase"/>
    <property type="match status" value="1"/>
</dbReference>
<keyword evidence="5" id="KW-1185">Reference proteome</keyword>
<reference evidence="4" key="1">
    <citation type="submission" date="2023-06" db="EMBL/GenBank/DDBJ databases">
        <title>Genome-scale phylogeny and comparative genomics of the fungal order Sordariales.</title>
        <authorList>
            <consortium name="Lawrence Berkeley National Laboratory"/>
            <person name="Hensen N."/>
            <person name="Bonometti L."/>
            <person name="Westerberg I."/>
            <person name="Brannstrom I.O."/>
            <person name="Guillou S."/>
            <person name="Cros-Aarteil S."/>
            <person name="Calhoun S."/>
            <person name="Haridas S."/>
            <person name="Kuo A."/>
            <person name="Mondo S."/>
            <person name="Pangilinan J."/>
            <person name="Riley R."/>
            <person name="LaButti K."/>
            <person name="Andreopoulos B."/>
            <person name="Lipzen A."/>
            <person name="Chen C."/>
            <person name="Yanf M."/>
            <person name="Daum C."/>
            <person name="Ng V."/>
            <person name="Clum A."/>
            <person name="Steindorff A."/>
            <person name="Ohm R."/>
            <person name="Martin F."/>
            <person name="Silar P."/>
            <person name="Natvig D."/>
            <person name="Lalanne C."/>
            <person name="Gautier V."/>
            <person name="Ament-velasquez S.L."/>
            <person name="Kruys A."/>
            <person name="Hutchinson M.I."/>
            <person name="Powell A.J."/>
            <person name="Barry K."/>
            <person name="Miller A.N."/>
            <person name="Grigoriev I.V."/>
            <person name="Debuchy R."/>
            <person name="Gladieux P."/>
            <person name="Thoren M.H."/>
            <person name="Johannesson H."/>
        </authorList>
    </citation>
    <scope>NUCLEOTIDE SEQUENCE</scope>
    <source>
        <strain evidence="4">SMH3391-2</strain>
    </source>
</reference>
<dbReference type="PANTHER" id="PTHR21660:SF1">
    <property type="entry name" value="ACYL-COENZYME A THIOESTERASE 13"/>
    <property type="match status" value="1"/>
</dbReference>
<keyword evidence="2" id="KW-0378">Hydrolase</keyword>
<dbReference type="InterPro" id="IPR029069">
    <property type="entry name" value="HotDog_dom_sf"/>
</dbReference>
<proteinExistence type="inferred from homology"/>
<evidence type="ECO:0000256" key="1">
    <source>
        <dbReference type="ARBA" id="ARBA00008324"/>
    </source>
</evidence>
<protein>
    <submittedName>
        <fullName evidence="4">HotDog domain-containing protein</fullName>
    </submittedName>
</protein>
<name>A0AA39XB21_9PEZI</name>
<dbReference type="EMBL" id="JAULSR010000002">
    <property type="protein sequence ID" value="KAK0630646.1"/>
    <property type="molecule type" value="Genomic_DNA"/>
</dbReference>
<dbReference type="Pfam" id="PF03061">
    <property type="entry name" value="4HBT"/>
    <property type="match status" value="1"/>
</dbReference>
<dbReference type="Gene3D" id="3.10.129.10">
    <property type="entry name" value="Hotdog Thioesterase"/>
    <property type="match status" value="1"/>
</dbReference>
<dbReference type="PANTHER" id="PTHR21660">
    <property type="entry name" value="THIOESTERASE SUPERFAMILY MEMBER-RELATED"/>
    <property type="match status" value="1"/>
</dbReference>
<feature type="non-terminal residue" evidence="4">
    <location>
        <position position="1"/>
    </location>
</feature>